<name>A0ABT0S0T6_9SPHN</name>
<sequence>MQADERKCPHCAEIINREARVCKHCGRSSNESPTLLLAIIGVVLLIAAARSCGSNERPVREEATRVVTTTVSSNPSISSEECERRGVDYYKEIGAYPTLSDGRVAEDVAIERCGRTTTAFGPWN</sequence>
<gene>
    <name evidence="1" type="ORF">LZ538_03830</name>
</gene>
<proteinExistence type="predicted"/>
<dbReference type="EMBL" id="JAMGBE010000001">
    <property type="protein sequence ID" value="MCL6729185.1"/>
    <property type="molecule type" value="Genomic_DNA"/>
</dbReference>
<dbReference type="RefSeq" id="WP_249830666.1">
    <property type="nucleotide sequence ID" value="NZ_JAMGBE010000001.1"/>
</dbReference>
<dbReference type="Proteomes" id="UP001165342">
    <property type="component" value="Unassembled WGS sequence"/>
</dbReference>
<evidence type="ECO:0000313" key="2">
    <source>
        <dbReference type="Proteomes" id="UP001165342"/>
    </source>
</evidence>
<accession>A0ABT0S0T6</accession>
<organism evidence="1 2">
    <name type="scientific">Sphingomonas hankyongi</name>
    <dbReference type="NCBI Taxonomy" id="2908209"/>
    <lineage>
        <taxon>Bacteria</taxon>
        <taxon>Pseudomonadati</taxon>
        <taxon>Pseudomonadota</taxon>
        <taxon>Alphaproteobacteria</taxon>
        <taxon>Sphingomonadales</taxon>
        <taxon>Sphingomonadaceae</taxon>
        <taxon>Sphingomonas</taxon>
    </lineage>
</organism>
<protein>
    <submittedName>
        <fullName evidence="1">Zinc ribbon domain-containing protein</fullName>
    </submittedName>
</protein>
<keyword evidence="2" id="KW-1185">Reference proteome</keyword>
<evidence type="ECO:0000313" key="1">
    <source>
        <dbReference type="EMBL" id="MCL6729185.1"/>
    </source>
</evidence>
<comment type="caution">
    <text evidence="1">The sequence shown here is derived from an EMBL/GenBank/DDBJ whole genome shotgun (WGS) entry which is preliminary data.</text>
</comment>
<reference evidence="1" key="1">
    <citation type="submission" date="2022-05" db="EMBL/GenBank/DDBJ databases">
        <authorList>
            <person name="Jo J.-H."/>
            <person name="Im W.-T."/>
        </authorList>
    </citation>
    <scope>NUCLEOTIDE SEQUENCE</scope>
    <source>
        <strain evidence="1">SE220</strain>
    </source>
</reference>